<feature type="region of interest" description="Disordered" evidence="1">
    <location>
        <begin position="105"/>
        <end position="237"/>
    </location>
</feature>
<comment type="caution">
    <text evidence="2">The sequence shown here is derived from an EMBL/GenBank/DDBJ whole genome shotgun (WGS) entry which is preliminary data.</text>
</comment>
<accession>A0A9N8JXM3</accession>
<evidence type="ECO:0000313" key="2">
    <source>
        <dbReference type="EMBL" id="CAD0096664.1"/>
    </source>
</evidence>
<proteinExistence type="predicted"/>
<dbReference type="Proteomes" id="UP000714618">
    <property type="component" value="Unassembled WGS sequence"/>
</dbReference>
<organism evidence="2 3">
    <name type="scientific">Aureobasidium mustum</name>
    <dbReference type="NCBI Taxonomy" id="2773714"/>
    <lineage>
        <taxon>Eukaryota</taxon>
        <taxon>Fungi</taxon>
        <taxon>Dikarya</taxon>
        <taxon>Ascomycota</taxon>
        <taxon>Pezizomycotina</taxon>
        <taxon>Dothideomycetes</taxon>
        <taxon>Dothideomycetidae</taxon>
        <taxon>Dothideales</taxon>
        <taxon>Saccotheciaceae</taxon>
        <taxon>Aureobasidium</taxon>
    </lineage>
</organism>
<feature type="compositionally biased region" description="Polar residues" evidence="1">
    <location>
        <begin position="219"/>
        <end position="228"/>
    </location>
</feature>
<gene>
    <name evidence="2" type="ORF">AWRI4233_LOCUS5840</name>
</gene>
<name>A0A9N8JXM3_9PEZI</name>
<feature type="non-terminal residue" evidence="2">
    <location>
        <position position="1"/>
    </location>
</feature>
<feature type="compositionally biased region" description="Basic and acidic residues" evidence="1">
    <location>
        <begin position="109"/>
        <end position="119"/>
    </location>
</feature>
<evidence type="ECO:0000256" key="1">
    <source>
        <dbReference type="SAM" id="MobiDB-lite"/>
    </source>
</evidence>
<dbReference type="AlphaFoldDB" id="A0A9N8JXM3"/>
<evidence type="ECO:0000313" key="3">
    <source>
        <dbReference type="Proteomes" id="UP000714618"/>
    </source>
</evidence>
<dbReference type="OrthoDB" id="3939255at2759"/>
<protein>
    <submittedName>
        <fullName evidence="2">Uncharacterized protein</fullName>
    </submittedName>
</protein>
<reference evidence="2" key="1">
    <citation type="submission" date="2020-06" db="EMBL/GenBank/DDBJ databases">
        <authorList>
            <person name="Onetto C."/>
        </authorList>
    </citation>
    <scope>NUCLEOTIDE SEQUENCE</scope>
</reference>
<dbReference type="EMBL" id="CAIJEO010000007">
    <property type="protein sequence ID" value="CAD0096664.1"/>
    <property type="molecule type" value="Genomic_DNA"/>
</dbReference>
<feature type="compositionally biased region" description="Basic and acidic residues" evidence="1">
    <location>
        <begin position="192"/>
        <end position="208"/>
    </location>
</feature>
<sequence length="237" mass="26040">KIINMTFPLFSGPKDSITVESVACHLNAEPNLPGAEDLDVDLMMKWIVALKLNLRSKEIKRLAPKVLVELRAMDGITAEEAARHQQRYPIKREDPVLVYAWGSGGALKRKPESTPDAEKTSNQQPSAWEVVGKKRTAKQSEQQASMAMEDNDNAGGVKLNDNSNSEDVEQAAIDAAAAKKKAKKAAKKARKAARDLENAKPPVGKKEEDSEDDGNDSDWTQTSWSPSWASDLESDEK</sequence>
<keyword evidence="3" id="KW-1185">Reference proteome</keyword>
<feature type="compositionally biased region" description="Basic residues" evidence="1">
    <location>
        <begin position="178"/>
        <end position="191"/>
    </location>
</feature>